<organism evidence="2 3">
    <name type="scientific">Mycena pura</name>
    <dbReference type="NCBI Taxonomy" id="153505"/>
    <lineage>
        <taxon>Eukaryota</taxon>
        <taxon>Fungi</taxon>
        <taxon>Dikarya</taxon>
        <taxon>Basidiomycota</taxon>
        <taxon>Agaricomycotina</taxon>
        <taxon>Agaricomycetes</taxon>
        <taxon>Agaricomycetidae</taxon>
        <taxon>Agaricales</taxon>
        <taxon>Marasmiineae</taxon>
        <taxon>Mycenaceae</taxon>
        <taxon>Mycena</taxon>
    </lineage>
</organism>
<evidence type="ECO:0000313" key="2">
    <source>
        <dbReference type="EMBL" id="KAJ7210857.1"/>
    </source>
</evidence>
<dbReference type="AlphaFoldDB" id="A0AAD6VEV1"/>
<accession>A0AAD6VEV1</accession>
<evidence type="ECO:0000256" key="1">
    <source>
        <dbReference type="SAM" id="MobiDB-lite"/>
    </source>
</evidence>
<proteinExistence type="predicted"/>
<protein>
    <submittedName>
        <fullName evidence="2">Uncharacterized protein</fullName>
    </submittedName>
</protein>
<gene>
    <name evidence="2" type="ORF">GGX14DRAFT_394481</name>
</gene>
<comment type="caution">
    <text evidence="2">The sequence shown here is derived from an EMBL/GenBank/DDBJ whole genome shotgun (WGS) entry which is preliminary data.</text>
</comment>
<sequence>MAHLSDLSREQGDVSKPHIALSLGTWDCWPDGNFEFGLSLQELTDTKQLATNWVLETVQTRGSANALKPVLCSYYHRRLPSIASEAVHVRPQKRGKKWERKPTPPDRQCLTTGGNGGNCSATWRQCDKHCRQHCRRLAAIGGSRRHDGGAGGTFTVPNQTLAIWYEILQGDGERVVTDHCLQQTASPIQRLGHVTARQLRGGSQPGSGGTGRLQPWQRVHPSPGKKVYCDFLEPGKTRDQGDDLRCPKLGVLDIEFCDVMEHRDDRGDRGGSIQGS</sequence>
<reference evidence="2" key="1">
    <citation type="submission" date="2023-03" db="EMBL/GenBank/DDBJ databases">
        <title>Massive genome expansion in bonnet fungi (Mycena s.s.) driven by repeated elements and novel gene families across ecological guilds.</title>
        <authorList>
            <consortium name="Lawrence Berkeley National Laboratory"/>
            <person name="Harder C.B."/>
            <person name="Miyauchi S."/>
            <person name="Viragh M."/>
            <person name="Kuo A."/>
            <person name="Thoen E."/>
            <person name="Andreopoulos B."/>
            <person name="Lu D."/>
            <person name="Skrede I."/>
            <person name="Drula E."/>
            <person name="Henrissat B."/>
            <person name="Morin E."/>
            <person name="Kohler A."/>
            <person name="Barry K."/>
            <person name="LaButti K."/>
            <person name="Morin E."/>
            <person name="Salamov A."/>
            <person name="Lipzen A."/>
            <person name="Mereny Z."/>
            <person name="Hegedus B."/>
            <person name="Baldrian P."/>
            <person name="Stursova M."/>
            <person name="Weitz H."/>
            <person name="Taylor A."/>
            <person name="Grigoriev I.V."/>
            <person name="Nagy L.G."/>
            <person name="Martin F."/>
            <person name="Kauserud H."/>
        </authorList>
    </citation>
    <scope>NUCLEOTIDE SEQUENCE</scope>
    <source>
        <strain evidence="2">9144</strain>
    </source>
</reference>
<feature type="region of interest" description="Disordered" evidence="1">
    <location>
        <begin position="200"/>
        <end position="221"/>
    </location>
</feature>
<dbReference type="EMBL" id="JARJCW010000027">
    <property type="protein sequence ID" value="KAJ7210857.1"/>
    <property type="molecule type" value="Genomic_DNA"/>
</dbReference>
<name>A0AAD6VEV1_9AGAR</name>
<evidence type="ECO:0000313" key="3">
    <source>
        <dbReference type="Proteomes" id="UP001219525"/>
    </source>
</evidence>
<dbReference type="Proteomes" id="UP001219525">
    <property type="component" value="Unassembled WGS sequence"/>
</dbReference>
<keyword evidence="3" id="KW-1185">Reference proteome</keyword>